<dbReference type="HOGENOM" id="CLU_2256541_0_0_1"/>
<protein>
    <submittedName>
        <fullName evidence="1">Uncharacterized protein</fullName>
    </submittedName>
</protein>
<dbReference type="OrthoDB" id="3239724at2759"/>
<evidence type="ECO:0000313" key="2">
    <source>
        <dbReference type="Proteomes" id="UP000011668"/>
    </source>
</evidence>
<dbReference type="AlphaFoldDB" id="L8WN66"/>
<keyword evidence="2" id="KW-1185">Reference proteome</keyword>
<proteinExistence type="predicted"/>
<dbReference type="Proteomes" id="UP000011668">
    <property type="component" value="Unassembled WGS sequence"/>
</dbReference>
<dbReference type="EMBL" id="AFRT01002226">
    <property type="protein sequence ID" value="ELU38232.1"/>
    <property type="molecule type" value="Genomic_DNA"/>
</dbReference>
<organism evidence="1 2">
    <name type="scientific">Thanatephorus cucumeris (strain AG1-IA)</name>
    <name type="common">Rice sheath blight fungus</name>
    <name type="synonym">Rhizoctonia solani</name>
    <dbReference type="NCBI Taxonomy" id="983506"/>
    <lineage>
        <taxon>Eukaryota</taxon>
        <taxon>Fungi</taxon>
        <taxon>Dikarya</taxon>
        <taxon>Basidiomycota</taxon>
        <taxon>Agaricomycotina</taxon>
        <taxon>Agaricomycetes</taxon>
        <taxon>Cantharellales</taxon>
        <taxon>Ceratobasidiaceae</taxon>
        <taxon>Rhizoctonia</taxon>
        <taxon>Rhizoctonia solani AG-1</taxon>
    </lineage>
</organism>
<name>L8WN66_THACA</name>
<gene>
    <name evidence="1" type="ORF">AG1IA_07741</name>
</gene>
<comment type="caution">
    <text evidence="1">The sequence shown here is derived from an EMBL/GenBank/DDBJ whole genome shotgun (WGS) entry which is preliminary data.</text>
</comment>
<sequence length="123" mass="13792">MKKSDESDREAVRDREAAILVSSIIQGFTSHPPSPATFCVKTPSNISLTNPHTAFTPLHFSRIRQVYQTDCSLFNAMPSTQSNYMLPVDPLSLSRIRSNLIRLEDTIIFCKSGRLKSTTSELM</sequence>
<dbReference type="STRING" id="983506.L8WN66"/>
<accession>L8WN66</accession>
<evidence type="ECO:0000313" key="1">
    <source>
        <dbReference type="EMBL" id="ELU38232.1"/>
    </source>
</evidence>
<reference evidence="1 2" key="1">
    <citation type="journal article" date="2013" name="Nat. Commun.">
        <title>The evolution and pathogenic mechanisms of the rice sheath blight pathogen.</title>
        <authorList>
            <person name="Zheng A."/>
            <person name="Lin R."/>
            <person name="Xu L."/>
            <person name="Qin P."/>
            <person name="Tang C."/>
            <person name="Ai P."/>
            <person name="Zhang D."/>
            <person name="Liu Y."/>
            <person name="Sun Z."/>
            <person name="Feng H."/>
            <person name="Wang Y."/>
            <person name="Chen Y."/>
            <person name="Liang X."/>
            <person name="Fu R."/>
            <person name="Li Q."/>
            <person name="Zhang J."/>
            <person name="Yu X."/>
            <person name="Xie Z."/>
            <person name="Ding L."/>
            <person name="Guan P."/>
            <person name="Tang J."/>
            <person name="Liang Y."/>
            <person name="Wang S."/>
            <person name="Deng Q."/>
            <person name="Li S."/>
            <person name="Zhu J."/>
            <person name="Wang L."/>
            <person name="Liu H."/>
            <person name="Li P."/>
        </authorList>
    </citation>
    <scope>NUCLEOTIDE SEQUENCE [LARGE SCALE GENOMIC DNA]</scope>
    <source>
        <strain evidence="2">AG-1 IA</strain>
    </source>
</reference>